<name>C5C3U0_BEUC1</name>
<dbReference type="InterPro" id="IPR015797">
    <property type="entry name" value="NUDIX_hydrolase-like_dom_sf"/>
</dbReference>
<dbReference type="GO" id="GO:0016787">
    <property type="term" value="F:hydrolase activity"/>
    <property type="evidence" value="ECO:0007669"/>
    <property type="project" value="UniProtKB-KW"/>
</dbReference>
<evidence type="ECO:0000313" key="6">
    <source>
        <dbReference type="EMBL" id="ACQ81999.1"/>
    </source>
</evidence>
<dbReference type="PROSITE" id="PS00893">
    <property type="entry name" value="NUDIX_BOX"/>
    <property type="match status" value="1"/>
</dbReference>
<proteinExistence type="inferred from homology"/>
<evidence type="ECO:0000256" key="3">
    <source>
        <dbReference type="ARBA" id="ARBA00022801"/>
    </source>
</evidence>
<dbReference type="InterPro" id="IPR020084">
    <property type="entry name" value="NUDIX_hydrolase_CS"/>
</dbReference>
<accession>C5C3U0</accession>
<evidence type="ECO:0000313" key="7">
    <source>
        <dbReference type="Proteomes" id="UP000007962"/>
    </source>
</evidence>
<evidence type="ECO:0000256" key="4">
    <source>
        <dbReference type="RuleBase" id="RU003476"/>
    </source>
</evidence>
<dbReference type="Gene3D" id="3.90.79.10">
    <property type="entry name" value="Nucleoside Triphosphate Pyrophosphohydrolase"/>
    <property type="match status" value="1"/>
</dbReference>
<reference evidence="6 7" key="1">
    <citation type="journal article" date="2009" name="Stand. Genomic Sci.">
        <title>Complete genome sequence of Beutenbergia cavernae type strain (HKI 0122).</title>
        <authorList>
            <person name="Land M."/>
            <person name="Pukall R."/>
            <person name="Abt B."/>
            <person name="Goker M."/>
            <person name="Rohde M."/>
            <person name="Glavina Del Rio T."/>
            <person name="Tice H."/>
            <person name="Copeland A."/>
            <person name="Cheng J.F."/>
            <person name="Lucas S."/>
            <person name="Chen F."/>
            <person name="Nolan M."/>
            <person name="Bruce D."/>
            <person name="Goodwin L."/>
            <person name="Pitluck S."/>
            <person name="Ivanova N."/>
            <person name="Mavromatis K."/>
            <person name="Ovchinnikova G."/>
            <person name="Pati A."/>
            <person name="Chen A."/>
            <person name="Palaniappan K."/>
            <person name="Hauser L."/>
            <person name="Chang Y.J."/>
            <person name="Jefferies C.C."/>
            <person name="Saunders E."/>
            <person name="Brettin T."/>
            <person name="Detter J.C."/>
            <person name="Han C."/>
            <person name="Chain P."/>
            <person name="Bristow J."/>
            <person name="Eisen J.A."/>
            <person name="Markowitz V."/>
            <person name="Hugenholtz P."/>
            <person name="Kyrpides N.C."/>
            <person name="Klenk H.P."/>
            <person name="Lapidus A."/>
        </authorList>
    </citation>
    <scope>NUCLEOTIDE SEQUENCE [LARGE SCALE GENOMIC DNA]</scope>
    <source>
        <strain evidence="7">ATCC BAA-8 / DSM 12333 / NBRC 16432</strain>
    </source>
</reference>
<dbReference type="PRINTS" id="PR00502">
    <property type="entry name" value="NUDIXFAMILY"/>
</dbReference>
<comment type="cofactor">
    <cofactor evidence="1">
        <name>Mg(2+)</name>
        <dbReference type="ChEBI" id="CHEBI:18420"/>
    </cofactor>
</comment>
<dbReference type="EMBL" id="CP001618">
    <property type="protein sequence ID" value="ACQ81999.1"/>
    <property type="molecule type" value="Genomic_DNA"/>
</dbReference>
<dbReference type="RefSeq" id="WP_015884236.1">
    <property type="nucleotide sequence ID" value="NC_012669.1"/>
</dbReference>
<keyword evidence="3 4" id="KW-0378">Hydrolase</keyword>
<dbReference type="OrthoDB" id="9801098at2"/>
<feature type="domain" description="Nudix hydrolase" evidence="5">
    <location>
        <begin position="5"/>
        <end position="139"/>
    </location>
</feature>
<dbReference type="PROSITE" id="PS51462">
    <property type="entry name" value="NUDIX"/>
    <property type="match status" value="1"/>
</dbReference>
<dbReference type="STRING" id="471853.Bcav_3757"/>
<dbReference type="CDD" id="cd04690">
    <property type="entry name" value="NUDIX_Hydrolase"/>
    <property type="match status" value="1"/>
</dbReference>
<evidence type="ECO:0000256" key="2">
    <source>
        <dbReference type="ARBA" id="ARBA00005582"/>
    </source>
</evidence>
<dbReference type="InterPro" id="IPR000086">
    <property type="entry name" value="NUDIX_hydrolase_dom"/>
</dbReference>
<gene>
    <name evidence="6" type="ordered locus">Bcav_3757</name>
</gene>
<protein>
    <submittedName>
        <fullName evidence="6">NUDIX hydrolase</fullName>
    </submittedName>
</protein>
<evidence type="ECO:0000259" key="5">
    <source>
        <dbReference type="PROSITE" id="PS51462"/>
    </source>
</evidence>
<dbReference type="Pfam" id="PF00293">
    <property type="entry name" value="NUDIX"/>
    <property type="match status" value="1"/>
</dbReference>
<dbReference type="AlphaFoldDB" id="C5C3U0"/>
<keyword evidence="7" id="KW-1185">Reference proteome</keyword>
<sequence>MSRAARTIRVAAGLVRDARGAVLLVRKAGTTAFMQPGGKIEPGEAPAEALAREIAEELGVDVVVRRHLGTFRAPAANEPDHVVDAEVFDVPLDDDDAARVAPAREIAETAWVRPDDGDHLRRLTLAPLTEHHVLPLVGLRPPVDRAVVPPEVGG</sequence>
<dbReference type="eggNOG" id="COG1051">
    <property type="taxonomic scope" value="Bacteria"/>
</dbReference>
<comment type="similarity">
    <text evidence="2 4">Belongs to the Nudix hydrolase family.</text>
</comment>
<dbReference type="PANTHER" id="PTHR43046:SF2">
    <property type="entry name" value="8-OXO-DGTP DIPHOSPHATASE-RELATED"/>
    <property type="match status" value="1"/>
</dbReference>
<organism evidence="6 7">
    <name type="scientific">Beutenbergia cavernae (strain ATCC BAA-8 / DSM 12333 / CCUG 43141 / JCM 11478 / NBRC 16432 / NCIMB 13614 / HKI 0122)</name>
    <dbReference type="NCBI Taxonomy" id="471853"/>
    <lineage>
        <taxon>Bacteria</taxon>
        <taxon>Bacillati</taxon>
        <taxon>Actinomycetota</taxon>
        <taxon>Actinomycetes</taxon>
        <taxon>Micrococcales</taxon>
        <taxon>Beutenbergiaceae</taxon>
        <taxon>Beutenbergia</taxon>
    </lineage>
</organism>
<dbReference type="InterPro" id="IPR020476">
    <property type="entry name" value="Nudix_hydrolase"/>
</dbReference>
<dbReference type="SUPFAM" id="SSF55811">
    <property type="entry name" value="Nudix"/>
    <property type="match status" value="1"/>
</dbReference>
<dbReference type="KEGG" id="bcv:Bcav_3757"/>
<dbReference type="HOGENOM" id="CLU_037162_13_0_11"/>
<evidence type="ECO:0000256" key="1">
    <source>
        <dbReference type="ARBA" id="ARBA00001946"/>
    </source>
</evidence>
<dbReference type="PANTHER" id="PTHR43046">
    <property type="entry name" value="GDP-MANNOSE MANNOSYL HYDROLASE"/>
    <property type="match status" value="1"/>
</dbReference>
<dbReference type="Proteomes" id="UP000007962">
    <property type="component" value="Chromosome"/>
</dbReference>